<gene>
    <name evidence="1" type="ORF">CGGC5_v009933</name>
</gene>
<dbReference type="GeneID" id="43603570"/>
<evidence type="ECO:0000313" key="1">
    <source>
        <dbReference type="EMBL" id="KAF4482020.1"/>
    </source>
</evidence>
<dbReference type="AlphaFoldDB" id="A0A7J6J109"/>
<dbReference type="OrthoDB" id="4850035at2759"/>
<organism evidence="1 2">
    <name type="scientific">Colletotrichum fructicola (strain Nara gc5)</name>
    <name type="common">Anthracnose fungus</name>
    <name type="synonym">Colletotrichum gloeosporioides (strain Nara gc5)</name>
    <dbReference type="NCBI Taxonomy" id="1213859"/>
    <lineage>
        <taxon>Eukaryota</taxon>
        <taxon>Fungi</taxon>
        <taxon>Dikarya</taxon>
        <taxon>Ascomycota</taxon>
        <taxon>Pezizomycotina</taxon>
        <taxon>Sordariomycetes</taxon>
        <taxon>Hypocreomycetidae</taxon>
        <taxon>Glomerellales</taxon>
        <taxon>Glomerellaceae</taxon>
        <taxon>Colletotrichum</taxon>
        <taxon>Colletotrichum gloeosporioides species complex</taxon>
    </lineage>
</organism>
<dbReference type="RefSeq" id="XP_031883540.1">
    <property type="nucleotide sequence ID" value="XM_032019344.1"/>
</dbReference>
<reference evidence="1 2" key="1">
    <citation type="submission" date="2012-08" db="EMBL/GenBank/DDBJ databases">
        <authorList>
            <person name="Gan P.H.P."/>
            <person name="Ikeda K."/>
            <person name="Irieda H."/>
            <person name="Narusaka M."/>
            <person name="O'Connell R.J."/>
            <person name="Narusaka Y."/>
            <person name="Takano Y."/>
            <person name="Kubo Y."/>
            <person name="Shirasu K."/>
        </authorList>
    </citation>
    <scope>NUCLEOTIDE SEQUENCE [LARGE SCALE GENOMIC DNA]</scope>
    <source>
        <strain evidence="1 2">Nara gc5</strain>
    </source>
</reference>
<proteinExistence type="predicted"/>
<dbReference type="Proteomes" id="UP000011096">
    <property type="component" value="Unassembled WGS sequence"/>
</dbReference>
<accession>A0A7J6J109</accession>
<name>A0A7J6J109_COLFN</name>
<protein>
    <submittedName>
        <fullName evidence="1">Uncharacterized protein</fullName>
    </submittedName>
</protein>
<reference evidence="1 2" key="2">
    <citation type="submission" date="2020-04" db="EMBL/GenBank/DDBJ databases">
        <title>Genome sequencing and assembly of multiple isolates from the Colletotrichum gloeosporioides species complex.</title>
        <authorList>
            <person name="Gan P."/>
            <person name="Shirasu K."/>
        </authorList>
    </citation>
    <scope>NUCLEOTIDE SEQUENCE [LARGE SCALE GENOMIC DNA]</scope>
    <source>
        <strain evidence="1 2">Nara gc5</strain>
    </source>
</reference>
<evidence type="ECO:0000313" key="2">
    <source>
        <dbReference type="Proteomes" id="UP000011096"/>
    </source>
</evidence>
<sequence>MPQIVIASPETFSENCVLTIDYLIGDAVEAILAKRPQIDSEIAMAIHKAIQRMSRRLSSRLWIDPERHRPKSAPITGNYPAPDNIFSWCLKGDDRSCTQPSGMFITIQFVFLIGTNIIFFTISVAKASAAPATADATARASNDEGAIIKSASSYGAGNPI</sequence>
<keyword evidence="2" id="KW-1185">Reference proteome</keyword>
<dbReference type="InParanoid" id="A0A7J6J109"/>
<dbReference type="EMBL" id="ANPB02000005">
    <property type="protein sequence ID" value="KAF4482020.1"/>
    <property type="molecule type" value="Genomic_DNA"/>
</dbReference>
<comment type="caution">
    <text evidence="1">The sequence shown here is derived from an EMBL/GenBank/DDBJ whole genome shotgun (WGS) entry which is preliminary data.</text>
</comment>